<protein>
    <recommendedName>
        <fullName evidence="1">Glycoside hydrolase 131 catalytic N-terminal domain-containing protein</fullName>
    </recommendedName>
</protein>
<dbReference type="RefSeq" id="XP_056498031.1">
    <property type="nucleotide sequence ID" value="XM_056648266.1"/>
</dbReference>
<dbReference type="Proteomes" id="UP001147733">
    <property type="component" value="Unassembled WGS sequence"/>
</dbReference>
<dbReference type="Pfam" id="PF18271">
    <property type="entry name" value="GH131_N"/>
    <property type="match status" value="1"/>
</dbReference>
<sequence>MNMKSIVWAVMPIVAECGEVLWSGFFNSSSSVKEFDEWSWSNQIGDYQWYIHGEGKTGNYLGLSESFKNPADKSDDRGIRITIDGTSSWNGQTMMRSELIPQTNEDLGSGHLFYHFSLSTNETNAPSAKSEHQIAFFESHFTELKYGLLSGDSAKQDNTLRWCVDSTTHWSTDLQAGHWYNFAYDIDFDAKTVGLWASNGSDALTQVVKGVSASTSTNSADFHIGELRLDNGGSDEKAEDWFWSGIYVEKAPITKSIAGPLAD</sequence>
<dbReference type="OrthoDB" id="120072at2759"/>
<dbReference type="Gene3D" id="2.60.120.1160">
    <property type="match status" value="1"/>
</dbReference>
<dbReference type="InterPro" id="IPR041524">
    <property type="entry name" value="GH131_N"/>
</dbReference>
<dbReference type="AlphaFoldDB" id="A0A9W9NNP7"/>
<evidence type="ECO:0000259" key="1">
    <source>
        <dbReference type="Pfam" id="PF18271"/>
    </source>
</evidence>
<dbReference type="PANTHER" id="PTHR34612">
    <property type="entry name" value="GH131_N DOMAIN-CONTAINING PROTEIN"/>
    <property type="match status" value="1"/>
</dbReference>
<organism evidence="2 3">
    <name type="scientific">Penicillium citrinum</name>
    <dbReference type="NCBI Taxonomy" id="5077"/>
    <lineage>
        <taxon>Eukaryota</taxon>
        <taxon>Fungi</taxon>
        <taxon>Dikarya</taxon>
        <taxon>Ascomycota</taxon>
        <taxon>Pezizomycotina</taxon>
        <taxon>Eurotiomycetes</taxon>
        <taxon>Eurotiomycetidae</taxon>
        <taxon>Eurotiales</taxon>
        <taxon>Aspergillaceae</taxon>
        <taxon>Penicillium</taxon>
    </lineage>
</organism>
<reference evidence="2" key="1">
    <citation type="submission" date="2022-11" db="EMBL/GenBank/DDBJ databases">
        <authorList>
            <person name="Petersen C."/>
        </authorList>
    </citation>
    <scope>NUCLEOTIDE SEQUENCE</scope>
    <source>
        <strain evidence="2">IBT 23319</strain>
    </source>
</reference>
<accession>A0A9W9NNP7</accession>
<dbReference type="EMBL" id="JAPQKT010000008">
    <property type="protein sequence ID" value="KAJ5223108.1"/>
    <property type="molecule type" value="Genomic_DNA"/>
</dbReference>
<dbReference type="GeneID" id="81387433"/>
<name>A0A9W9NNP7_PENCI</name>
<feature type="domain" description="Glycoside hydrolase 131 catalytic N-terminal" evidence="1">
    <location>
        <begin position="20"/>
        <end position="251"/>
    </location>
</feature>
<comment type="caution">
    <text evidence="2">The sequence shown here is derived from an EMBL/GenBank/DDBJ whole genome shotgun (WGS) entry which is preliminary data.</text>
</comment>
<dbReference type="PANTHER" id="PTHR34612:SF6">
    <property type="entry name" value="GLYCOSIDE HYDROLASE 131 CATALYTIC N-TERMINAL DOMAIN-CONTAINING PROTEIN"/>
    <property type="match status" value="1"/>
</dbReference>
<reference evidence="2" key="2">
    <citation type="journal article" date="2023" name="IMA Fungus">
        <title>Comparative genomic study of the Penicillium genus elucidates a diverse pangenome and 15 lateral gene transfer events.</title>
        <authorList>
            <person name="Petersen C."/>
            <person name="Sorensen T."/>
            <person name="Nielsen M.R."/>
            <person name="Sondergaard T.E."/>
            <person name="Sorensen J.L."/>
            <person name="Fitzpatrick D.A."/>
            <person name="Frisvad J.C."/>
            <person name="Nielsen K.L."/>
        </authorList>
    </citation>
    <scope>NUCLEOTIDE SEQUENCE</scope>
    <source>
        <strain evidence="2">IBT 23319</strain>
    </source>
</reference>
<evidence type="ECO:0000313" key="2">
    <source>
        <dbReference type="EMBL" id="KAJ5223108.1"/>
    </source>
</evidence>
<proteinExistence type="predicted"/>
<gene>
    <name evidence="2" type="ORF">N7469_009348</name>
</gene>
<evidence type="ECO:0000313" key="3">
    <source>
        <dbReference type="Proteomes" id="UP001147733"/>
    </source>
</evidence>
<keyword evidence="3" id="KW-1185">Reference proteome</keyword>